<dbReference type="Proteomes" id="UP001163846">
    <property type="component" value="Unassembled WGS sequence"/>
</dbReference>
<dbReference type="GO" id="GO:0004657">
    <property type="term" value="F:proline dehydrogenase activity"/>
    <property type="evidence" value="ECO:0007669"/>
    <property type="project" value="TreeGrafter"/>
</dbReference>
<dbReference type="InterPro" id="IPR036188">
    <property type="entry name" value="FAD/NAD-bd_sf"/>
</dbReference>
<dbReference type="Gene3D" id="3.50.50.60">
    <property type="entry name" value="FAD/NAD(P)-binding domain"/>
    <property type="match status" value="1"/>
</dbReference>
<comment type="cofactor">
    <cofactor evidence="1">
        <name>FAD</name>
        <dbReference type="ChEBI" id="CHEBI:57692"/>
    </cofactor>
</comment>
<gene>
    <name evidence="7" type="ORF">F5878DRAFT_618232</name>
</gene>
<sequence>MDRKVLILGAGCFGVSTAFHLLKRGFKDVTIIERSGNFPAKDASSNDINRIVRTSYSDPFYAKLAKEAIQSWREDKDIWEDSYHESGVLVVLGTSDYANEAYLNDKQQGLRIKEFSQTSDIHENFPLLSLSNSETTAYLNYDGGWVDAGRATFLLTKKVVSLGAKLILGKRATRLIRKDGNTEAVELDDGTIVEASLVVTAAGPWTPSILPELGYEDTSVATGQCVAMVQLSAEEAAQYRGVPVILDFGAAFYCFPPTDENVVKFAIHAPGITHTVGKVSVPRTVITHPNDGLFIPKTYAQRLRDGLAAVYPDLAKKEFSNTRLCWYNDSPDGDWIIGRHSTDQSIMFATGGSGHAFKFLPVIGSLVADAIQGTLDPSLERKFAFKRDITHVDGSRDGIGMVREELNVDELWGPKK</sequence>
<evidence type="ECO:0000256" key="4">
    <source>
        <dbReference type="ARBA" id="ARBA00022827"/>
    </source>
</evidence>
<dbReference type="InterPro" id="IPR045170">
    <property type="entry name" value="MTOX"/>
</dbReference>
<evidence type="ECO:0000256" key="2">
    <source>
        <dbReference type="ARBA" id="ARBA00010989"/>
    </source>
</evidence>
<comment type="caution">
    <text evidence="7">The sequence shown here is derived from an EMBL/GenBank/DDBJ whole genome shotgun (WGS) entry which is preliminary data.</text>
</comment>
<name>A0AA38UF16_9AGAR</name>
<keyword evidence="4" id="KW-0274">FAD</keyword>
<organism evidence="7 8">
    <name type="scientific">Lentinula raphanica</name>
    <dbReference type="NCBI Taxonomy" id="153919"/>
    <lineage>
        <taxon>Eukaryota</taxon>
        <taxon>Fungi</taxon>
        <taxon>Dikarya</taxon>
        <taxon>Basidiomycota</taxon>
        <taxon>Agaricomycotina</taxon>
        <taxon>Agaricomycetes</taxon>
        <taxon>Agaricomycetidae</taxon>
        <taxon>Agaricales</taxon>
        <taxon>Marasmiineae</taxon>
        <taxon>Omphalotaceae</taxon>
        <taxon>Lentinula</taxon>
    </lineage>
</organism>
<dbReference type="GO" id="GO:0050031">
    <property type="term" value="F:L-pipecolate oxidase activity"/>
    <property type="evidence" value="ECO:0007669"/>
    <property type="project" value="TreeGrafter"/>
</dbReference>
<dbReference type="EMBL" id="MU806159">
    <property type="protein sequence ID" value="KAJ3838876.1"/>
    <property type="molecule type" value="Genomic_DNA"/>
</dbReference>
<evidence type="ECO:0000256" key="1">
    <source>
        <dbReference type="ARBA" id="ARBA00001974"/>
    </source>
</evidence>
<dbReference type="Gene3D" id="3.30.9.10">
    <property type="entry name" value="D-Amino Acid Oxidase, subunit A, domain 2"/>
    <property type="match status" value="1"/>
</dbReference>
<dbReference type="SUPFAM" id="SSF51905">
    <property type="entry name" value="FAD/NAD(P)-binding domain"/>
    <property type="match status" value="1"/>
</dbReference>
<dbReference type="Pfam" id="PF01266">
    <property type="entry name" value="DAO"/>
    <property type="match status" value="1"/>
</dbReference>
<evidence type="ECO:0000256" key="3">
    <source>
        <dbReference type="ARBA" id="ARBA00022630"/>
    </source>
</evidence>
<reference evidence="7" key="1">
    <citation type="submission" date="2022-08" db="EMBL/GenBank/DDBJ databases">
        <authorList>
            <consortium name="DOE Joint Genome Institute"/>
            <person name="Min B."/>
            <person name="Riley R."/>
            <person name="Sierra-Patev S."/>
            <person name="Naranjo-Ortiz M."/>
            <person name="Looney B."/>
            <person name="Konkel Z."/>
            <person name="Slot J.C."/>
            <person name="Sakamoto Y."/>
            <person name="Steenwyk J.L."/>
            <person name="Rokas A."/>
            <person name="Carro J."/>
            <person name="Camarero S."/>
            <person name="Ferreira P."/>
            <person name="Molpeceres G."/>
            <person name="Ruiz-Duenas F.J."/>
            <person name="Serrano A."/>
            <person name="Henrissat B."/>
            <person name="Drula E."/>
            <person name="Hughes K.W."/>
            <person name="Mata J.L."/>
            <person name="Ishikawa N.K."/>
            <person name="Vargas-Isla R."/>
            <person name="Ushijima S."/>
            <person name="Smith C.A."/>
            <person name="Ahrendt S."/>
            <person name="Andreopoulos W."/>
            <person name="He G."/>
            <person name="Labutti K."/>
            <person name="Lipzen A."/>
            <person name="Ng V."/>
            <person name="Sandor L."/>
            <person name="Barry K."/>
            <person name="Martinez A.T."/>
            <person name="Xiao Y."/>
            <person name="Gibbons J.G."/>
            <person name="Terashima K."/>
            <person name="Hibbett D.S."/>
            <person name="Grigoriev I.V."/>
        </authorList>
    </citation>
    <scope>NUCLEOTIDE SEQUENCE</scope>
    <source>
        <strain evidence="7">TFB9207</strain>
    </source>
</reference>
<comment type="similarity">
    <text evidence="2">Belongs to the MSOX/MTOX family.</text>
</comment>
<feature type="domain" description="FAD dependent oxidoreductase" evidence="6">
    <location>
        <begin position="4"/>
        <end position="369"/>
    </location>
</feature>
<dbReference type="InterPro" id="IPR006076">
    <property type="entry name" value="FAD-dep_OxRdtase"/>
</dbReference>
<dbReference type="GO" id="GO:0050660">
    <property type="term" value="F:flavin adenine dinucleotide binding"/>
    <property type="evidence" value="ECO:0007669"/>
    <property type="project" value="InterPro"/>
</dbReference>
<evidence type="ECO:0000313" key="8">
    <source>
        <dbReference type="Proteomes" id="UP001163846"/>
    </source>
</evidence>
<dbReference type="AlphaFoldDB" id="A0AA38UF16"/>
<keyword evidence="5" id="KW-0560">Oxidoreductase</keyword>
<accession>A0AA38UF16</accession>
<dbReference type="PANTHER" id="PTHR10961:SF46">
    <property type="entry name" value="PEROXISOMAL SARCOSINE OXIDASE"/>
    <property type="match status" value="1"/>
</dbReference>
<evidence type="ECO:0000256" key="5">
    <source>
        <dbReference type="ARBA" id="ARBA00023002"/>
    </source>
</evidence>
<evidence type="ECO:0000313" key="7">
    <source>
        <dbReference type="EMBL" id="KAJ3838876.1"/>
    </source>
</evidence>
<evidence type="ECO:0000259" key="6">
    <source>
        <dbReference type="Pfam" id="PF01266"/>
    </source>
</evidence>
<keyword evidence="3" id="KW-0285">Flavoprotein</keyword>
<proteinExistence type="inferred from homology"/>
<dbReference type="PANTHER" id="PTHR10961">
    <property type="entry name" value="PEROXISOMAL SARCOSINE OXIDASE"/>
    <property type="match status" value="1"/>
</dbReference>
<dbReference type="GO" id="GO:0008115">
    <property type="term" value="F:sarcosine oxidase activity"/>
    <property type="evidence" value="ECO:0007669"/>
    <property type="project" value="TreeGrafter"/>
</dbReference>
<protein>
    <submittedName>
        <fullName evidence="7">FAD dependent oxidoreductase</fullName>
    </submittedName>
</protein>
<keyword evidence="8" id="KW-1185">Reference proteome</keyword>